<feature type="domain" description="Major facilitator superfamily (MFS) profile" evidence="6">
    <location>
        <begin position="8"/>
        <end position="396"/>
    </location>
</feature>
<feature type="transmembrane region" description="Helical" evidence="5">
    <location>
        <begin position="218"/>
        <end position="235"/>
    </location>
</feature>
<evidence type="ECO:0000256" key="4">
    <source>
        <dbReference type="ARBA" id="ARBA00023136"/>
    </source>
</evidence>
<dbReference type="OrthoDB" id="9809599at2"/>
<dbReference type="CDD" id="cd17393">
    <property type="entry name" value="MFS_MosC_like"/>
    <property type="match status" value="1"/>
</dbReference>
<comment type="caution">
    <text evidence="7">The sequence shown here is derived from an EMBL/GenBank/DDBJ whole genome shotgun (WGS) entry which is preliminary data.</text>
</comment>
<keyword evidence="8" id="KW-1185">Reference proteome</keyword>
<evidence type="ECO:0000313" key="7">
    <source>
        <dbReference type="EMBL" id="RMI09556.1"/>
    </source>
</evidence>
<keyword evidence="2 5" id="KW-0812">Transmembrane</keyword>
<evidence type="ECO:0000256" key="1">
    <source>
        <dbReference type="ARBA" id="ARBA00004651"/>
    </source>
</evidence>
<dbReference type="PANTHER" id="PTHR23514">
    <property type="entry name" value="BYPASS OF STOP CODON PROTEIN 6"/>
    <property type="match status" value="1"/>
</dbReference>
<feature type="transmembrane region" description="Helical" evidence="5">
    <location>
        <begin position="343"/>
        <end position="364"/>
    </location>
</feature>
<feature type="transmembrane region" description="Helical" evidence="5">
    <location>
        <begin position="46"/>
        <end position="67"/>
    </location>
</feature>
<evidence type="ECO:0000256" key="2">
    <source>
        <dbReference type="ARBA" id="ARBA00022692"/>
    </source>
</evidence>
<sequence>MDLVVRRRRAALFVLFFVPGLGISSWVTRTPAIRDVLGASTAEMGLVLFGLSLGSMAGILASGALVARFSTRPVILVGSLSVVASLLVVAAGAATGQPVVVAAGLALFGLGMGGGEVAMNVEGGDVERVLGRSVLPTLHGFFSLGTVVGATLGLVLTAADFSAPVHLVTVSAVALVAVLLALPHVAAGVGRTTPAADAVAVPDAPTTPRPALWRDTRLVLIGVVVLAMAFAEGSANDWLPLLMVDGHGFDPALGSGVYAVFAAAMTIGRFAGEPLLDRFGRIAVMRASAISGGIGLALVVFVDSQVVAAAAVLLWGLGAALGFPVALSAAGDSGDPAQAASRISLVATIGYLAFLVGPPVLGFLGEHVGLRPAMIVVLCLVAVAAVLAPALGQRPGWRGAGTVTDDEVARA</sequence>
<dbReference type="InterPro" id="IPR020846">
    <property type="entry name" value="MFS_dom"/>
</dbReference>
<feature type="transmembrane region" description="Helical" evidence="5">
    <location>
        <begin position="255"/>
        <end position="272"/>
    </location>
</feature>
<feature type="transmembrane region" description="Helical" evidence="5">
    <location>
        <begin position="370"/>
        <end position="391"/>
    </location>
</feature>
<dbReference type="InterPro" id="IPR011701">
    <property type="entry name" value="MFS"/>
</dbReference>
<dbReference type="AlphaFoldDB" id="A0A3M2JBF2"/>
<dbReference type="InterPro" id="IPR051788">
    <property type="entry name" value="MFS_Transporter"/>
</dbReference>
<dbReference type="GO" id="GO:0022857">
    <property type="term" value="F:transmembrane transporter activity"/>
    <property type="evidence" value="ECO:0007669"/>
    <property type="project" value="InterPro"/>
</dbReference>
<feature type="transmembrane region" description="Helical" evidence="5">
    <location>
        <begin position="74"/>
        <end position="93"/>
    </location>
</feature>
<evidence type="ECO:0000256" key="5">
    <source>
        <dbReference type="SAM" id="Phobius"/>
    </source>
</evidence>
<dbReference type="GO" id="GO:0005886">
    <property type="term" value="C:plasma membrane"/>
    <property type="evidence" value="ECO:0007669"/>
    <property type="project" value="UniProtKB-SubCell"/>
</dbReference>
<feature type="transmembrane region" description="Helical" evidence="5">
    <location>
        <begin position="165"/>
        <end position="182"/>
    </location>
</feature>
<dbReference type="PANTHER" id="PTHR23514:SF13">
    <property type="entry name" value="INNER MEMBRANE PROTEIN YBJJ"/>
    <property type="match status" value="1"/>
</dbReference>
<dbReference type="Gene3D" id="1.20.1250.20">
    <property type="entry name" value="MFS general substrate transporter like domains"/>
    <property type="match status" value="1"/>
</dbReference>
<comment type="subcellular location">
    <subcellularLocation>
        <location evidence="1">Cell membrane</location>
        <topology evidence="1">Multi-pass membrane protein</topology>
    </subcellularLocation>
</comment>
<gene>
    <name evidence="7" type="ORF">EBM89_09860</name>
</gene>
<evidence type="ECO:0000313" key="8">
    <source>
        <dbReference type="Proteomes" id="UP000269289"/>
    </source>
</evidence>
<organism evidence="7 8">
    <name type="scientific">Cellulomonas triticagri</name>
    <dbReference type="NCBI Taxonomy" id="2483352"/>
    <lineage>
        <taxon>Bacteria</taxon>
        <taxon>Bacillati</taxon>
        <taxon>Actinomycetota</taxon>
        <taxon>Actinomycetes</taxon>
        <taxon>Micrococcales</taxon>
        <taxon>Cellulomonadaceae</taxon>
        <taxon>Cellulomonas</taxon>
    </lineage>
</organism>
<name>A0A3M2JBF2_9CELL</name>
<feature type="transmembrane region" description="Helical" evidence="5">
    <location>
        <begin position="284"/>
        <end position="302"/>
    </location>
</feature>
<keyword evidence="4 5" id="KW-0472">Membrane</keyword>
<feature type="transmembrane region" description="Helical" evidence="5">
    <location>
        <begin position="140"/>
        <end position="159"/>
    </location>
</feature>
<evidence type="ECO:0000256" key="3">
    <source>
        <dbReference type="ARBA" id="ARBA00022989"/>
    </source>
</evidence>
<dbReference type="PROSITE" id="PS50850">
    <property type="entry name" value="MFS"/>
    <property type="match status" value="1"/>
</dbReference>
<keyword evidence="3 5" id="KW-1133">Transmembrane helix</keyword>
<reference evidence="7 8" key="1">
    <citation type="submission" date="2018-10" db="EMBL/GenBank/DDBJ databases">
        <title>Isolation, diversity and antifungal activity of actinobacteria from wheat.</title>
        <authorList>
            <person name="Han C."/>
        </authorList>
    </citation>
    <scope>NUCLEOTIDE SEQUENCE [LARGE SCALE GENOMIC DNA]</scope>
    <source>
        <strain evidence="7 8">NEAU-YY56</strain>
    </source>
</reference>
<dbReference type="SUPFAM" id="SSF103473">
    <property type="entry name" value="MFS general substrate transporter"/>
    <property type="match status" value="1"/>
</dbReference>
<dbReference type="EMBL" id="RFFI01000046">
    <property type="protein sequence ID" value="RMI09556.1"/>
    <property type="molecule type" value="Genomic_DNA"/>
</dbReference>
<dbReference type="Pfam" id="PF07690">
    <property type="entry name" value="MFS_1"/>
    <property type="match status" value="2"/>
</dbReference>
<protein>
    <submittedName>
        <fullName evidence="7">MFS transporter</fullName>
    </submittedName>
</protein>
<feature type="transmembrane region" description="Helical" evidence="5">
    <location>
        <begin position="99"/>
        <end position="119"/>
    </location>
</feature>
<evidence type="ECO:0000259" key="6">
    <source>
        <dbReference type="PROSITE" id="PS50850"/>
    </source>
</evidence>
<dbReference type="Proteomes" id="UP000269289">
    <property type="component" value="Unassembled WGS sequence"/>
</dbReference>
<proteinExistence type="predicted"/>
<dbReference type="InterPro" id="IPR036259">
    <property type="entry name" value="MFS_trans_sf"/>
</dbReference>
<dbReference type="RefSeq" id="WP_122149265.1">
    <property type="nucleotide sequence ID" value="NZ_RFFI01000046.1"/>
</dbReference>
<accession>A0A3M2JBF2</accession>
<feature type="transmembrane region" description="Helical" evidence="5">
    <location>
        <begin position="308"/>
        <end position="331"/>
    </location>
</feature>